<proteinExistence type="predicted"/>
<accession>A0ABT6T3V0</accession>
<evidence type="ECO:0000313" key="2">
    <source>
        <dbReference type="EMBL" id="MDI3422539.1"/>
    </source>
</evidence>
<keyword evidence="3" id="KW-1185">Reference proteome</keyword>
<protein>
    <submittedName>
        <fullName evidence="2">SpoIIE family protein phosphatase</fullName>
    </submittedName>
</protein>
<dbReference type="EMBL" id="JASCIS010000038">
    <property type="protein sequence ID" value="MDI3422539.1"/>
    <property type="molecule type" value="Genomic_DNA"/>
</dbReference>
<name>A0ABT6T3V0_9ACTN</name>
<feature type="domain" description="PPM-type phosphatase" evidence="1">
    <location>
        <begin position="3"/>
        <end position="61"/>
    </location>
</feature>
<sequence length="67" mass="7423">MPTDGVIEAHDPAGALYPLTERISDWHVSTPEDFLRRLRRDLIDHVGGQLRDDVAMIAIKRSSAAAV</sequence>
<dbReference type="Gene3D" id="3.60.40.10">
    <property type="entry name" value="PPM-type phosphatase domain"/>
    <property type="match status" value="1"/>
</dbReference>
<reference evidence="2 3" key="1">
    <citation type="submission" date="2023-05" db="EMBL/GenBank/DDBJ databases">
        <title>Draft genome sequence of Streptomyces sp. B-S-A12 isolated from a cave soil in Thailand.</title>
        <authorList>
            <person name="Chamroensaksri N."/>
            <person name="Muangham S."/>
        </authorList>
    </citation>
    <scope>NUCLEOTIDE SEQUENCE [LARGE SCALE GENOMIC DNA]</scope>
    <source>
        <strain evidence="2 3">B-S-A12</strain>
    </source>
</reference>
<evidence type="ECO:0000259" key="1">
    <source>
        <dbReference type="Pfam" id="PF07228"/>
    </source>
</evidence>
<organism evidence="2 3">
    <name type="scientific">Streptomyces luteolus</name>
    <dbReference type="NCBI Taxonomy" id="3043615"/>
    <lineage>
        <taxon>Bacteria</taxon>
        <taxon>Bacillati</taxon>
        <taxon>Actinomycetota</taxon>
        <taxon>Actinomycetes</taxon>
        <taxon>Kitasatosporales</taxon>
        <taxon>Streptomycetaceae</taxon>
        <taxon>Streptomyces</taxon>
    </lineage>
</organism>
<dbReference type="RefSeq" id="WP_282538429.1">
    <property type="nucleotide sequence ID" value="NZ_JASCIS010000038.1"/>
</dbReference>
<comment type="caution">
    <text evidence="2">The sequence shown here is derived from an EMBL/GenBank/DDBJ whole genome shotgun (WGS) entry which is preliminary data.</text>
</comment>
<gene>
    <name evidence="2" type="ORF">QIT00_29020</name>
</gene>
<dbReference type="Pfam" id="PF07228">
    <property type="entry name" value="SpoIIE"/>
    <property type="match status" value="1"/>
</dbReference>
<dbReference type="Proteomes" id="UP001237105">
    <property type="component" value="Unassembled WGS sequence"/>
</dbReference>
<evidence type="ECO:0000313" key="3">
    <source>
        <dbReference type="Proteomes" id="UP001237105"/>
    </source>
</evidence>
<dbReference type="InterPro" id="IPR001932">
    <property type="entry name" value="PPM-type_phosphatase-like_dom"/>
</dbReference>
<dbReference type="InterPro" id="IPR036457">
    <property type="entry name" value="PPM-type-like_dom_sf"/>
</dbReference>